<dbReference type="Proteomes" id="UP001054925">
    <property type="component" value="Unassembled WGS sequence"/>
</dbReference>
<feature type="transmembrane region" description="Helical" evidence="1">
    <location>
        <begin position="138"/>
        <end position="163"/>
    </location>
</feature>
<sequence>MIVPDVARGLSLLGIAVANIPTAWLSLGAAETKFLGTINTGLDQVLAVLSTLFVHNRGLPLFTTLLGFGVGLIAMSLWRKHFPVQRARQVIVRRYFFLAVFGAIHLIFIFYGDIMFYYGLTGMIIGLMLTARDKILSIISYVLLGVISIFSLGLLVAALAGGWDLSAMTETSMGAVDTSTYGGVLAFNGLSFLLNFASYPVYLLTYAPIMLIGFTWARRGVLSDVPSHRKELGTWAVIGIVFILVIGLPWGLAEIGVLPAEVGPIFATVNLFMGAITGPALLAMFALALQPFQAAANRGKQPPMWLKVPMALGKRSMSGYLIQSVAFFLICYPVAFGFAPASVSAQFILACAVWAASLLLAWILEITGIQGPFEKTHRRLSYGPTMQPGLKAPATSAS</sequence>
<feature type="domain" description="DUF418" evidence="2">
    <location>
        <begin position="217"/>
        <end position="383"/>
    </location>
</feature>
<reference evidence="3" key="1">
    <citation type="submission" date="2021-12" db="EMBL/GenBank/DDBJ databases">
        <title>Draft genome sequence of Corynebacterium ammoniagenes strain T-723.</title>
        <authorList>
            <person name="Matsuzawa M."/>
            <person name="Hiratani M."/>
            <person name="Abe I."/>
            <person name="Tsuji Y."/>
            <person name="Nakamura J."/>
        </authorList>
    </citation>
    <scope>NUCLEOTIDE SEQUENCE</scope>
    <source>
        <strain evidence="3">T-723</strain>
    </source>
</reference>
<feature type="transmembrane region" description="Helical" evidence="1">
    <location>
        <begin position="347"/>
        <end position="369"/>
    </location>
</feature>
<feature type="transmembrane region" description="Helical" evidence="1">
    <location>
        <begin position="114"/>
        <end position="131"/>
    </location>
</feature>
<gene>
    <name evidence="3" type="ORF">CAT723_23210</name>
</gene>
<proteinExistence type="predicted"/>
<dbReference type="InterPro" id="IPR007349">
    <property type="entry name" value="DUF418"/>
</dbReference>
<feature type="transmembrane region" description="Helical" evidence="1">
    <location>
        <begin position="232"/>
        <end position="253"/>
    </location>
</feature>
<feature type="transmembrane region" description="Helical" evidence="1">
    <location>
        <begin position="59"/>
        <end position="78"/>
    </location>
</feature>
<dbReference type="PANTHER" id="PTHR30590">
    <property type="entry name" value="INNER MEMBRANE PROTEIN"/>
    <property type="match status" value="1"/>
</dbReference>
<keyword evidence="1" id="KW-0812">Transmembrane</keyword>
<evidence type="ECO:0000259" key="2">
    <source>
        <dbReference type="Pfam" id="PF04235"/>
    </source>
</evidence>
<organism evidence="3 4">
    <name type="scientific">Corynebacterium ammoniagenes</name>
    <name type="common">Brevibacterium ammoniagenes</name>
    <dbReference type="NCBI Taxonomy" id="1697"/>
    <lineage>
        <taxon>Bacteria</taxon>
        <taxon>Bacillati</taxon>
        <taxon>Actinomycetota</taxon>
        <taxon>Actinomycetes</taxon>
        <taxon>Mycobacteriales</taxon>
        <taxon>Corynebacteriaceae</taxon>
        <taxon>Corynebacterium</taxon>
    </lineage>
</organism>
<evidence type="ECO:0000313" key="4">
    <source>
        <dbReference type="Proteomes" id="UP001054925"/>
    </source>
</evidence>
<dbReference type="Pfam" id="PF04235">
    <property type="entry name" value="DUF418"/>
    <property type="match status" value="1"/>
</dbReference>
<dbReference type="AlphaFoldDB" id="A0AAV5GC07"/>
<comment type="caution">
    <text evidence="3">The sequence shown here is derived from an EMBL/GenBank/DDBJ whole genome shotgun (WGS) entry which is preliminary data.</text>
</comment>
<feature type="transmembrane region" description="Helical" evidence="1">
    <location>
        <begin position="90"/>
        <end position="108"/>
    </location>
</feature>
<protein>
    <submittedName>
        <fullName evidence="3">Membrane protein</fullName>
    </submittedName>
</protein>
<feature type="transmembrane region" description="Helical" evidence="1">
    <location>
        <begin position="320"/>
        <end position="341"/>
    </location>
</feature>
<evidence type="ECO:0000313" key="3">
    <source>
        <dbReference type="EMBL" id="GJN43842.1"/>
    </source>
</evidence>
<evidence type="ECO:0000256" key="1">
    <source>
        <dbReference type="SAM" id="Phobius"/>
    </source>
</evidence>
<accession>A0AAV5GC07</accession>
<dbReference type="InterPro" id="IPR052529">
    <property type="entry name" value="Bact_Transport_Assoc"/>
</dbReference>
<name>A0AAV5GC07_CORAM</name>
<feature type="transmembrane region" description="Helical" evidence="1">
    <location>
        <begin position="183"/>
        <end position="211"/>
    </location>
</feature>
<dbReference type="EMBL" id="BQKK01000007">
    <property type="protein sequence ID" value="GJN43842.1"/>
    <property type="molecule type" value="Genomic_DNA"/>
</dbReference>
<feature type="transmembrane region" description="Helical" evidence="1">
    <location>
        <begin position="265"/>
        <end position="289"/>
    </location>
</feature>
<keyword evidence="1" id="KW-1133">Transmembrane helix</keyword>
<keyword evidence="1" id="KW-0472">Membrane</keyword>
<feature type="transmembrane region" description="Helical" evidence="1">
    <location>
        <begin position="6"/>
        <end position="27"/>
    </location>
</feature>
<dbReference type="PANTHER" id="PTHR30590:SF2">
    <property type="entry name" value="INNER MEMBRANE PROTEIN"/>
    <property type="match status" value="1"/>
</dbReference>